<dbReference type="PANTHER" id="PTHR30481">
    <property type="entry name" value="DNA ADENINE METHYLASE"/>
    <property type="match status" value="1"/>
</dbReference>
<dbReference type="EMBL" id="BAGZ01000004">
    <property type="protein sequence ID" value="GAB76998.1"/>
    <property type="molecule type" value="Genomic_DNA"/>
</dbReference>
<dbReference type="PANTHER" id="PTHR30481:SF2">
    <property type="entry name" value="SITE-SPECIFIC DNA-METHYLTRANSFERASE (ADENINE-SPECIFIC)"/>
    <property type="match status" value="1"/>
</dbReference>
<keyword evidence="5" id="KW-0949">S-adenosyl-L-methionine</keyword>
<dbReference type="EC" id="2.1.1.72" evidence="2"/>
<dbReference type="InterPro" id="IPR029063">
    <property type="entry name" value="SAM-dependent_MTases_sf"/>
</dbReference>
<dbReference type="GO" id="GO:0043565">
    <property type="term" value="F:sequence-specific DNA binding"/>
    <property type="evidence" value="ECO:0007669"/>
    <property type="project" value="TreeGrafter"/>
</dbReference>
<dbReference type="PIRSF" id="PIRSF000398">
    <property type="entry name" value="M_m6A_EcoRV"/>
    <property type="match status" value="1"/>
</dbReference>
<sequence>MRYLSPLRYPGGKARLAPYLRRLIEAQKPRPHRYAEPFAGGGGAALHLLRDRTVEAVHLNDLNPGIAAFWRASLDYPNHFCRMIQSIPLTIDEWFTQRDIYAHPANHGDVELGFATFYLNRTNRSGILDARPIGGFDQTGRWKIDARFNRDGLCTRIQTVADMRHRIHVTEMEGLDFLATLQDIADDVFVYADPPYLVQGDGLYLHAFDAEDHVALARQLTDAKFPWILTYDDDPRITQRLYAGGRCATFDIAHTAHRQHVGKEAVIYSAKLDVPDLGITRGRVATWIEAS</sequence>
<dbReference type="eggNOG" id="COG0338">
    <property type="taxonomic scope" value="Bacteria"/>
</dbReference>
<dbReference type="Pfam" id="PF02086">
    <property type="entry name" value="MethyltransfD12"/>
    <property type="match status" value="1"/>
</dbReference>
<evidence type="ECO:0000256" key="4">
    <source>
        <dbReference type="ARBA" id="ARBA00022679"/>
    </source>
</evidence>
<dbReference type="InterPro" id="IPR012327">
    <property type="entry name" value="MeTrfase_D12"/>
</dbReference>
<comment type="catalytic activity">
    <reaction evidence="6">
        <text>a 2'-deoxyadenosine in DNA + S-adenosyl-L-methionine = an N(6)-methyl-2'-deoxyadenosine in DNA + S-adenosyl-L-homocysteine + H(+)</text>
        <dbReference type="Rhea" id="RHEA:15197"/>
        <dbReference type="Rhea" id="RHEA-COMP:12418"/>
        <dbReference type="Rhea" id="RHEA-COMP:12419"/>
        <dbReference type="ChEBI" id="CHEBI:15378"/>
        <dbReference type="ChEBI" id="CHEBI:57856"/>
        <dbReference type="ChEBI" id="CHEBI:59789"/>
        <dbReference type="ChEBI" id="CHEBI:90615"/>
        <dbReference type="ChEBI" id="CHEBI:90616"/>
        <dbReference type="EC" id="2.1.1.72"/>
    </reaction>
</comment>
<accession>K6V4G1</accession>
<protein>
    <recommendedName>
        <fullName evidence="2">site-specific DNA-methyltransferase (adenine-specific)</fullName>
        <ecNumber evidence="2">2.1.1.72</ecNumber>
    </recommendedName>
</protein>
<evidence type="ECO:0000313" key="7">
    <source>
        <dbReference type="EMBL" id="GAB76998.1"/>
    </source>
</evidence>
<keyword evidence="4 7" id="KW-0808">Transferase</keyword>
<organism evidence="7 8">
    <name type="scientific">Austwickia chelonae NBRC 105200</name>
    <dbReference type="NCBI Taxonomy" id="1184607"/>
    <lineage>
        <taxon>Bacteria</taxon>
        <taxon>Bacillati</taxon>
        <taxon>Actinomycetota</taxon>
        <taxon>Actinomycetes</taxon>
        <taxon>Micrococcales</taxon>
        <taxon>Dermatophilaceae</taxon>
        <taxon>Austwickia</taxon>
    </lineage>
</organism>
<dbReference type="GO" id="GO:0032259">
    <property type="term" value="P:methylation"/>
    <property type="evidence" value="ECO:0007669"/>
    <property type="project" value="UniProtKB-KW"/>
</dbReference>
<evidence type="ECO:0000256" key="1">
    <source>
        <dbReference type="ARBA" id="ARBA00006594"/>
    </source>
</evidence>
<dbReference type="InterPro" id="IPR012263">
    <property type="entry name" value="M_m6A_EcoRV"/>
</dbReference>
<dbReference type="OrthoDB" id="9805629at2"/>
<keyword evidence="3 7" id="KW-0489">Methyltransferase</keyword>
<reference evidence="7 8" key="1">
    <citation type="submission" date="2012-08" db="EMBL/GenBank/DDBJ databases">
        <title>Whole genome shotgun sequence of Austwickia chelonae NBRC 105200.</title>
        <authorList>
            <person name="Yoshida I."/>
            <person name="Hosoyama A."/>
            <person name="Tsuchikane K."/>
            <person name="Katsumata H."/>
            <person name="Ando Y."/>
            <person name="Ohji S."/>
            <person name="Hamada M."/>
            <person name="Tamura T."/>
            <person name="Yamazoe A."/>
            <person name="Yamazaki S."/>
            <person name="Fujita N."/>
        </authorList>
    </citation>
    <scope>NUCLEOTIDE SEQUENCE [LARGE SCALE GENOMIC DNA]</scope>
    <source>
        <strain evidence="7 8">NBRC 105200</strain>
    </source>
</reference>
<dbReference type="Proteomes" id="UP000008495">
    <property type="component" value="Unassembled WGS sequence"/>
</dbReference>
<dbReference type="GO" id="GO:0006298">
    <property type="term" value="P:mismatch repair"/>
    <property type="evidence" value="ECO:0007669"/>
    <property type="project" value="TreeGrafter"/>
</dbReference>
<evidence type="ECO:0000256" key="5">
    <source>
        <dbReference type="ARBA" id="ARBA00022691"/>
    </source>
</evidence>
<dbReference type="Gene3D" id="3.40.50.150">
    <property type="entry name" value="Vaccinia Virus protein VP39"/>
    <property type="match status" value="1"/>
</dbReference>
<evidence type="ECO:0000256" key="6">
    <source>
        <dbReference type="ARBA" id="ARBA00047942"/>
    </source>
</evidence>
<evidence type="ECO:0000256" key="2">
    <source>
        <dbReference type="ARBA" id="ARBA00011900"/>
    </source>
</evidence>
<evidence type="ECO:0000256" key="3">
    <source>
        <dbReference type="ARBA" id="ARBA00022603"/>
    </source>
</evidence>
<keyword evidence="8" id="KW-1185">Reference proteome</keyword>
<dbReference type="PRINTS" id="PR00505">
    <property type="entry name" value="D12N6MTFRASE"/>
</dbReference>
<dbReference type="GO" id="GO:0009007">
    <property type="term" value="F:site-specific DNA-methyltransferase (adenine-specific) activity"/>
    <property type="evidence" value="ECO:0007669"/>
    <property type="project" value="UniProtKB-EC"/>
</dbReference>
<dbReference type="AlphaFoldDB" id="K6V4G1"/>
<dbReference type="GO" id="GO:0009307">
    <property type="term" value="P:DNA restriction-modification system"/>
    <property type="evidence" value="ECO:0007669"/>
    <property type="project" value="InterPro"/>
</dbReference>
<dbReference type="SUPFAM" id="SSF53335">
    <property type="entry name" value="S-adenosyl-L-methionine-dependent methyltransferases"/>
    <property type="match status" value="1"/>
</dbReference>
<evidence type="ECO:0000313" key="8">
    <source>
        <dbReference type="Proteomes" id="UP000008495"/>
    </source>
</evidence>
<dbReference type="Gene3D" id="1.10.1020.10">
    <property type="entry name" value="Adenine-specific Methyltransferase, Domain 2"/>
    <property type="match status" value="1"/>
</dbReference>
<dbReference type="InterPro" id="IPR023095">
    <property type="entry name" value="Ade_MeTrfase_dom_2"/>
</dbReference>
<comment type="similarity">
    <text evidence="1">Belongs to the N(4)/N(6)-methyltransferase family.</text>
</comment>
<gene>
    <name evidence="7" type="ORF">AUCHE_04_00380</name>
</gene>
<proteinExistence type="inferred from homology"/>
<dbReference type="GO" id="GO:1904047">
    <property type="term" value="F:S-adenosyl-L-methionine binding"/>
    <property type="evidence" value="ECO:0007669"/>
    <property type="project" value="TreeGrafter"/>
</dbReference>
<dbReference type="RefSeq" id="WP_006501749.1">
    <property type="nucleotide sequence ID" value="NZ_BAGZ01000004.1"/>
</dbReference>
<name>K6V4G1_9MICO</name>
<comment type="caution">
    <text evidence="7">The sequence shown here is derived from an EMBL/GenBank/DDBJ whole genome shotgun (WGS) entry which is preliminary data.</text>
</comment>